<dbReference type="GO" id="GO:0070681">
    <property type="term" value="P:glutaminyl-tRNAGln biosynthesis via transamidation"/>
    <property type="evidence" value="ECO:0007669"/>
    <property type="project" value="UniProtKB-UniRule"/>
</dbReference>
<dbReference type="OrthoDB" id="421993at2759"/>
<sequence>MKILSGSNNVLSNFRKSRYKLSSKARQLNLLSITEANKLLREKKLLPTTLVQDCLSRLKKYNAQVNAFIEVQKEEVILQKAREAENRINEGINNKSLDGIPIAYKDNFCTQDLTTTCGSNMLRNFTSPFNATVVELLRDAGSIIIGKTNMDEYGMGAFGPVYNPHKIISDQESNIDKYEKRVAGGSSGGSAAAVASGMCFAALGSDTGGSVRLPASYCGVIGFKPSYGLCSRWGLIAYANSFDTDSTSLSPKLRAFNSLISRNSPLNKNNPLDLGGLRVGVPKEYMVSELSEPIIKLWRKGISFLKSQGAKIISVSCQNTKYALSTYYILAPAEASSNLARYDGVRYGYQSEKDSSQLINDNDNDNEDTGLLYANTRDEGFGIEVKRRIMLGTFTLTTGSYENYYLRAQKIRKLIQLDFNKVFQGVDVLITPVTISISPKISDYNNDNFLNFYVNDIFTIPANLVGIPAISIPFGKLHDYPIGLQLMSQYGDDLTLFKVAKILEQM</sequence>
<comment type="catalytic activity">
    <reaction evidence="6 7">
        <text>L-glutamyl-tRNA(Gln) + L-glutamine + ATP + H2O = L-glutaminyl-tRNA(Gln) + L-glutamate + ADP + phosphate + H(+)</text>
        <dbReference type="Rhea" id="RHEA:17521"/>
        <dbReference type="Rhea" id="RHEA-COMP:9681"/>
        <dbReference type="Rhea" id="RHEA-COMP:9684"/>
        <dbReference type="ChEBI" id="CHEBI:15377"/>
        <dbReference type="ChEBI" id="CHEBI:15378"/>
        <dbReference type="ChEBI" id="CHEBI:29985"/>
        <dbReference type="ChEBI" id="CHEBI:30616"/>
        <dbReference type="ChEBI" id="CHEBI:43474"/>
        <dbReference type="ChEBI" id="CHEBI:58359"/>
        <dbReference type="ChEBI" id="CHEBI:78520"/>
        <dbReference type="ChEBI" id="CHEBI:78521"/>
        <dbReference type="ChEBI" id="CHEBI:456216"/>
        <dbReference type="EC" id="6.3.5.7"/>
    </reaction>
</comment>
<dbReference type="PANTHER" id="PTHR11895:SF7">
    <property type="entry name" value="GLUTAMYL-TRNA(GLN) AMIDOTRANSFERASE SUBUNIT A, MITOCHONDRIAL"/>
    <property type="match status" value="1"/>
</dbReference>
<feature type="active site" description="Charge relay system" evidence="7">
    <location>
        <position position="105"/>
    </location>
</feature>
<accession>A0A9N9C911</accession>
<dbReference type="SUPFAM" id="SSF75304">
    <property type="entry name" value="Amidase signature (AS) enzymes"/>
    <property type="match status" value="1"/>
</dbReference>
<evidence type="ECO:0000256" key="5">
    <source>
        <dbReference type="ARBA" id="ARBA00022917"/>
    </source>
</evidence>
<dbReference type="HAMAP" id="MF_00120">
    <property type="entry name" value="GatA"/>
    <property type="match status" value="1"/>
</dbReference>
<dbReference type="GO" id="GO:0032543">
    <property type="term" value="P:mitochondrial translation"/>
    <property type="evidence" value="ECO:0007669"/>
    <property type="project" value="UniProtKB-UniRule"/>
</dbReference>
<evidence type="ECO:0000259" key="8">
    <source>
        <dbReference type="Pfam" id="PF01425"/>
    </source>
</evidence>
<reference evidence="9" key="1">
    <citation type="submission" date="2021-06" db="EMBL/GenBank/DDBJ databases">
        <authorList>
            <person name="Kallberg Y."/>
            <person name="Tangrot J."/>
            <person name="Rosling A."/>
        </authorList>
    </citation>
    <scope>NUCLEOTIDE SEQUENCE</scope>
    <source>
        <strain evidence="9">AZ414A</strain>
    </source>
</reference>
<comment type="subcellular location">
    <subcellularLocation>
        <location evidence="7">Mitochondrion</location>
    </subcellularLocation>
</comment>
<dbReference type="EC" id="6.3.5.7" evidence="7"/>
<proteinExistence type="inferred from homology"/>
<organism evidence="9 10">
    <name type="scientific">Diversispora eburnea</name>
    <dbReference type="NCBI Taxonomy" id="1213867"/>
    <lineage>
        <taxon>Eukaryota</taxon>
        <taxon>Fungi</taxon>
        <taxon>Fungi incertae sedis</taxon>
        <taxon>Mucoromycota</taxon>
        <taxon>Glomeromycotina</taxon>
        <taxon>Glomeromycetes</taxon>
        <taxon>Diversisporales</taxon>
        <taxon>Diversisporaceae</taxon>
        <taxon>Diversispora</taxon>
    </lineage>
</organism>
<name>A0A9N9C911_9GLOM</name>
<evidence type="ECO:0000313" key="9">
    <source>
        <dbReference type="EMBL" id="CAG8591673.1"/>
    </source>
</evidence>
<dbReference type="EMBL" id="CAJVPK010001576">
    <property type="protein sequence ID" value="CAG8591673.1"/>
    <property type="molecule type" value="Genomic_DNA"/>
</dbReference>
<evidence type="ECO:0000256" key="4">
    <source>
        <dbReference type="ARBA" id="ARBA00022840"/>
    </source>
</evidence>
<dbReference type="GO" id="GO:0030956">
    <property type="term" value="C:glutamyl-tRNA(Gln) amidotransferase complex"/>
    <property type="evidence" value="ECO:0007669"/>
    <property type="project" value="UniProtKB-UniRule"/>
</dbReference>
<comment type="subunit">
    <text evidence="7">Subunit of the heterotrimeric GatCAB amidotransferase (AdT) complex, composed of A, B and C subunits.</text>
</comment>
<feature type="domain" description="Amidase" evidence="8">
    <location>
        <begin position="50"/>
        <end position="496"/>
    </location>
</feature>
<gene>
    <name evidence="9" type="ORF">DEBURN_LOCUS9087</name>
</gene>
<feature type="active site" description="Acyl-ester intermediate" evidence="7">
    <location>
        <position position="210"/>
    </location>
</feature>
<dbReference type="Proteomes" id="UP000789706">
    <property type="component" value="Unassembled WGS sequence"/>
</dbReference>
<dbReference type="GO" id="GO:0005739">
    <property type="term" value="C:mitochondrion"/>
    <property type="evidence" value="ECO:0007669"/>
    <property type="project" value="UniProtKB-SubCell"/>
</dbReference>
<evidence type="ECO:0000256" key="2">
    <source>
        <dbReference type="ARBA" id="ARBA00022598"/>
    </source>
</evidence>
<dbReference type="AlphaFoldDB" id="A0A9N9C911"/>
<keyword evidence="2 7" id="KW-0436">Ligase</keyword>
<comment type="caution">
    <text evidence="9">The sequence shown here is derived from an EMBL/GenBank/DDBJ whole genome shotgun (WGS) entry which is preliminary data.</text>
</comment>
<dbReference type="InterPro" id="IPR036928">
    <property type="entry name" value="AS_sf"/>
</dbReference>
<dbReference type="GO" id="GO:0005524">
    <property type="term" value="F:ATP binding"/>
    <property type="evidence" value="ECO:0007669"/>
    <property type="project" value="UniProtKB-KW"/>
</dbReference>
<keyword evidence="3 7" id="KW-0547">Nucleotide-binding</keyword>
<keyword evidence="4 7" id="KW-0067">ATP-binding</keyword>
<protein>
    <recommendedName>
        <fullName evidence="7">Glutamyl-tRNA(Gln) amidotransferase subunit A, mitochondrial</fullName>
        <shortName evidence="7">Glu-AdT subunit A</shortName>
        <ecNumber evidence="7">6.3.5.7</ecNumber>
    </recommendedName>
</protein>
<feature type="active site" description="Charge relay system" evidence="7">
    <location>
        <position position="186"/>
    </location>
</feature>
<dbReference type="InterPro" id="IPR020556">
    <property type="entry name" value="Amidase_CS"/>
</dbReference>
<dbReference type="Pfam" id="PF01425">
    <property type="entry name" value="Amidase"/>
    <property type="match status" value="1"/>
</dbReference>
<dbReference type="PROSITE" id="PS00571">
    <property type="entry name" value="AMIDASES"/>
    <property type="match status" value="1"/>
</dbReference>
<evidence type="ECO:0000313" key="10">
    <source>
        <dbReference type="Proteomes" id="UP000789706"/>
    </source>
</evidence>
<keyword evidence="10" id="KW-1185">Reference proteome</keyword>
<evidence type="ECO:0000256" key="3">
    <source>
        <dbReference type="ARBA" id="ARBA00022741"/>
    </source>
</evidence>
<dbReference type="InterPro" id="IPR023631">
    <property type="entry name" value="Amidase_dom"/>
</dbReference>
<comment type="function">
    <text evidence="7">Allows the formation of correctly charged Gln-tRNA(Gln) through the transamidation of misacylated Glu-tRNA(Gln) in the mitochondria. The reaction takes place in the presence of glutamine and ATP through an activated gamma-phospho-Glu-tRNA(Gln).</text>
</comment>
<keyword evidence="7" id="KW-0496">Mitochondrion</keyword>
<evidence type="ECO:0000256" key="7">
    <source>
        <dbReference type="HAMAP-Rule" id="MF_03150"/>
    </source>
</evidence>
<dbReference type="PANTHER" id="PTHR11895">
    <property type="entry name" value="TRANSAMIDASE"/>
    <property type="match status" value="1"/>
</dbReference>
<dbReference type="InterPro" id="IPR004412">
    <property type="entry name" value="GatA"/>
</dbReference>
<dbReference type="GO" id="GO:0050567">
    <property type="term" value="F:glutaminyl-tRNA synthase (glutamine-hydrolyzing) activity"/>
    <property type="evidence" value="ECO:0007669"/>
    <property type="project" value="UniProtKB-UniRule"/>
</dbReference>
<evidence type="ECO:0000256" key="1">
    <source>
        <dbReference type="ARBA" id="ARBA00008069"/>
    </source>
</evidence>
<comment type="similarity">
    <text evidence="1 7">Belongs to the amidase family. GatA subfamily.</text>
</comment>
<dbReference type="Gene3D" id="3.90.1300.10">
    <property type="entry name" value="Amidase signature (AS) domain"/>
    <property type="match status" value="1"/>
</dbReference>
<keyword evidence="5 7" id="KW-0648">Protein biosynthesis</keyword>
<evidence type="ECO:0000256" key="6">
    <source>
        <dbReference type="ARBA" id="ARBA00047407"/>
    </source>
</evidence>
<dbReference type="InterPro" id="IPR000120">
    <property type="entry name" value="Amidase"/>
</dbReference>